<dbReference type="Pfam" id="PF10217">
    <property type="entry name" value="DUF2039"/>
    <property type="match status" value="2"/>
</dbReference>
<protein>
    <submittedName>
        <fullName evidence="2">Uncharacterized protein</fullName>
    </submittedName>
</protein>
<dbReference type="EMBL" id="JAIPUX010000439">
    <property type="protein sequence ID" value="KAH0628269.1"/>
    <property type="molecule type" value="Genomic_DNA"/>
</dbReference>
<proteinExistence type="predicted"/>
<feature type="region of interest" description="Disordered" evidence="1">
    <location>
        <begin position="144"/>
        <end position="174"/>
    </location>
</feature>
<name>A0ABQ7TF33_PHRPL</name>
<evidence type="ECO:0000313" key="3">
    <source>
        <dbReference type="Proteomes" id="UP000826234"/>
    </source>
</evidence>
<evidence type="ECO:0000256" key="1">
    <source>
        <dbReference type="SAM" id="MobiDB-lite"/>
    </source>
</evidence>
<accession>A0ABQ7TF33</accession>
<dbReference type="Proteomes" id="UP000826234">
    <property type="component" value="Unassembled WGS sequence"/>
</dbReference>
<dbReference type="PANTHER" id="PTHR22876">
    <property type="entry name" value="ZGC:101016"/>
    <property type="match status" value="1"/>
</dbReference>
<dbReference type="InterPro" id="IPR019351">
    <property type="entry name" value="DUF2039"/>
</dbReference>
<evidence type="ECO:0000313" key="2">
    <source>
        <dbReference type="EMBL" id="KAH0628269.1"/>
    </source>
</evidence>
<dbReference type="PANTHER" id="PTHR22876:SF5">
    <property type="entry name" value="CHROMOSOME 9 OPEN READING FRAME 85"/>
    <property type="match status" value="1"/>
</dbReference>
<keyword evidence="3" id="KW-1185">Reference proteome</keyword>
<gene>
    <name evidence="2" type="ORF">JD844_009178</name>
</gene>
<comment type="caution">
    <text evidence="2">The sequence shown here is derived from an EMBL/GenBank/DDBJ whole genome shotgun (WGS) entry which is preliminary data.</text>
</comment>
<sequence>MKINAKVHEGLCQRCKEVLEWRVKFNKYKPLTQPKKWFFSLTWIYTWLLFITPDLAKSAITTDAQTEASTTDPITSREIFTSTISALMSYVYNFYSSHPFFNSVKCLQKTVKDSYHIICKPCACELDLCTKCGKREEIVIPIQTENEPSRLSMRAENHPSKNHPRRNNRRGELEGGCEINLSDTEDEDEDLLVKQMINLN</sequence>
<organism evidence="2 3">
    <name type="scientific">Phrynosoma platyrhinos</name>
    <name type="common">Desert horned lizard</name>
    <dbReference type="NCBI Taxonomy" id="52577"/>
    <lineage>
        <taxon>Eukaryota</taxon>
        <taxon>Metazoa</taxon>
        <taxon>Chordata</taxon>
        <taxon>Craniata</taxon>
        <taxon>Vertebrata</taxon>
        <taxon>Euteleostomi</taxon>
        <taxon>Lepidosauria</taxon>
        <taxon>Squamata</taxon>
        <taxon>Bifurcata</taxon>
        <taxon>Unidentata</taxon>
        <taxon>Episquamata</taxon>
        <taxon>Toxicofera</taxon>
        <taxon>Iguania</taxon>
        <taxon>Phrynosomatidae</taxon>
        <taxon>Phrynosomatinae</taxon>
        <taxon>Phrynosoma</taxon>
    </lineage>
</organism>
<reference evidence="2 3" key="1">
    <citation type="journal article" date="2022" name="Gigascience">
        <title>A chromosome-level genome assembly and annotation of the desert horned lizard, Phrynosoma platyrhinos, provides insight into chromosomal rearrangements among reptiles.</title>
        <authorList>
            <person name="Koochekian N."/>
            <person name="Ascanio A."/>
            <person name="Farleigh K."/>
            <person name="Card D.C."/>
            <person name="Schield D.R."/>
            <person name="Castoe T.A."/>
            <person name="Jezkova T."/>
        </authorList>
    </citation>
    <scope>NUCLEOTIDE SEQUENCE [LARGE SCALE GENOMIC DNA]</scope>
    <source>
        <strain evidence="2">NK-2021</strain>
    </source>
</reference>